<dbReference type="KEGG" id="lcs:LCBD_2874"/>
<comment type="caution">
    <text evidence="3">The sequence shown here is derived from an EMBL/GenBank/DDBJ whole genome shotgun (WGS) entry which is preliminary data.</text>
</comment>
<dbReference type="KEGG" id="lcz:LCAZH_2657"/>
<accession>S4ZXC0</accession>
<organism evidence="3 4">
    <name type="scientific">Lacticaseibacillus paracasei</name>
    <name type="common">Lactobacillus paracasei</name>
    <dbReference type="NCBI Taxonomy" id="1597"/>
    <lineage>
        <taxon>Bacteria</taxon>
        <taxon>Bacillati</taxon>
        <taxon>Bacillota</taxon>
        <taxon>Bacilli</taxon>
        <taxon>Lactobacillales</taxon>
        <taxon>Lactobacillaceae</taxon>
        <taxon>Lacticaseibacillus</taxon>
    </lineage>
</organism>
<reference evidence="3 4" key="1">
    <citation type="journal article" date="2018" name="Genome Announc.">
        <title>Draft Genome Sequence of Lactobacillus paracasei DUP 13076, Which Exhibits Potent Antipathogenic Effects against Salmonella enterica Serovars Enteritidis, Typhimurium, and Heidelberg.</title>
        <authorList>
            <person name="Muyyarikkandy M.S."/>
            <person name="Alqahtani F.H."/>
            <person name="Mandoiu I."/>
            <person name="Amalaradjou M.A."/>
        </authorList>
    </citation>
    <scope>NUCLEOTIDE SEQUENCE [LARGE SCALE GENOMIC DNA]</scope>
    <source>
        <strain evidence="3 4">DUP 13076</strain>
    </source>
</reference>
<name>A0A1S2AD57_LACPA</name>
<keyword evidence="1" id="KW-0812">Transmembrane</keyword>
<accession>A0A1S2AD57</accession>
<accession>K6RUN7</accession>
<dbReference type="Proteomes" id="UP001231451">
    <property type="component" value="Unassembled WGS sequence"/>
</dbReference>
<accession>A0A125UCU2</accession>
<dbReference type="RefSeq" id="WP_003567918.1">
    <property type="nucleotide sequence ID" value="NC_010999.1"/>
</dbReference>
<accession>K0NDA2</accession>
<reference evidence="2" key="2">
    <citation type="submission" date="2023-06" db="EMBL/GenBank/DDBJ databases">
        <title>Draft Genome Sequences of lactic acid bacteria strains isolated from fermented milk products.</title>
        <authorList>
            <person name="Elcheninov A.G."/>
            <person name="Klyukina A."/>
            <person name="Zayulina K.S."/>
            <person name="Gavirova L.A."/>
            <person name="Shcherbakova P.A."/>
            <person name="Shestakov A.I."/>
            <person name="Kublanov I.V."/>
            <person name="Kochetkova T.V."/>
        </authorList>
    </citation>
    <scope>NUCLEOTIDE SEQUENCE</scope>
    <source>
        <strain evidence="2">TOM.1374</strain>
    </source>
</reference>
<feature type="transmembrane region" description="Helical" evidence="1">
    <location>
        <begin position="20"/>
        <end position="45"/>
    </location>
</feature>
<dbReference type="KEGG" id="lcl:LOCK919_2909"/>
<dbReference type="GeneID" id="57091249"/>
<keyword evidence="1" id="KW-0472">Membrane</keyword>
<evidence type="ECO:0000313" key="3">
    <source>
        <dbReference type="EMBL" id="PLC46823.1"/>
    </source>
</evidence>
<dbReference type="EMBL" id="PKQJ01000004">
    <property type="protein sequence ID" value="PLC46823.1"/>
    <property type="molecule type" value="Genomic_DNA"/>
</dbReference>
<evidence type="ECO:0000313" key="4">
    <source>
        <dbReference type="Proteomes" id="UP000234512"/>
    </source>
</evidence>
<protein>
    <submittedName>
        <fullName evidence="3">Holin-like toxin</fullName>
    </submittedName>
</protein>
<dbReference type="Proteomes" id="UP000234512">
    <property type="component" value="Unassembled WGS sequence"/>
</dbReference>
<sequence>MSHAQNPVKGGVWLSVADAITIMLAFGSFVLLLVGTVVILVRAILDNQKDRH</sequence>
<keyword evidence="1" id="KW-1133">Transmembrane helix</keyword>
<dbReference type="Pfam" id="PF16935">
    <property type="entry name" value="Hol_Tox"/>
    <property type="match status" value="1"/>
</dbReference>
<evidence type="ECO:0000256" key="1">
    <source>
        <dbReference type="SAM" id="Phobius"/>
    </source>
</evidence>
<dbReference type="KEGG" id="lce:LC2W_2848"/>
<gene>
    <name evidence="3" type="ORF">C0Q90_04805</name>
    <name evidence="2" type="ORF">QUF16_03270</name>
</gene>
<proteinExistence type="predicted"/>
<dbReference type="AlphaFoldDB" id="A0A1S2AD57"/>
<dbReference type="EMBL" id="JAUCBG010000002">
    <property type="protein sequence ID" value="MDM7453368.1"/>
    <property type="molecule type" value="Genomic_DNA"/>
</dbReference>
<dbReference type="InterPro" id="IPR031616">
    <property type="entry name" value="BsrE-like"/>
</dbReference>
<evidence type="ECO:0000313" key="2">
    <source>
        <dbReference type="EMBL" id="MDM7453368.1"/>
    </source>
</evidence>